<dbReference type="RefSeq" id="WP_092116218.1">
    <property type="nucleotide sequence ID" value="NZ_FMXO01000001.1"/>
</dbReference>
<dbReference type="PANTHER" id="PTHR35894">
    <property type="entry name" value="GENERAL SECRETION PATHWAY PROTEIN A-RELATED"/>
    <property type="match status" value="1"/>
</dbReference>
<dbReference type="OrthoDB" id="9797061at2"/>
<dbReference type="EMBL" id="FMXO01000001">
    <property type="protein sequence ID" value="SDB03419.1"/>
    <property type="molecule type" value="Genomic_DNA"/>
</dbReference>
<dbReference type="InterPro" id="IPR052026">
    <property type="entry name" value="ExeA_AAA_ATPase_DNA-bind"/>
</dbReference>
<dbReference type="Gene3D" id="3.40.50.300">
    <property type="entry name" value="P-loop containing nucleotide triphosphate hydrolases"/>
    <property type="match status" value="1"/>
</dbReference>
<name>A0A1G6A4R5_9BACT</name>
<dbReference type="InterPro" id="IPR027417">
    <property type="entry name" value="P-loop_NTPase"/>
</dbReference>
<reference evidence="2 3" key="1">
    <citation type="submission" date="2016-10" db="EMBL/GenBank/DDBJ databases">
        <authorList>
            <person name="de Groot N.N."/>
        </authorList>
    </citation>
    <scope>NUCLEOTIDE SEQUENCE [LARGE SCALE GENOMIC DNA]</scope>
    <source>
        <strain evidence="2 3">ASO4-2</strain>
    </source>
</reference>
<dbReference type="Proteomes" id="UP000198771">
    <property type="component" value="Unassembled WGS sequence"/>
</dbReference>
<proteinExistence type="predicted"/>
<accession>A0A1G6A4R5</accession>
<organism evidence="2 3">
    <name type="scientific">Desulfonatronum thiosulfatophilum</name>
    <dbReference type="NCBI Taxonomy" id="617002"/>
    <lineage>
        <taxon>Bacteria</taxon>
        <taxon>Pseudomonadati</taxon>
        <taxon>Thermodesulfobacteriota</taxon>
        <taxon>Desulfovibrionia</taxon>
        <taxon>Desulfovibrionales</taxon>
        <taxon>Desulfonatronaceae</taxon>
        <taxon>Desulfonatronum</taxon>
    </lineage>
</organism>
<evidence type="ECO:0000313" key="2">
    <source>
        <dbReference type="EMBL" id="SDB03419.1"/>
    </source>
</evidence>
<feature type="domain" description="ORC1/DEAH AAA+ ATPase" evidence="1">
    <location>
        <begin position="28"/>
        <end position="145"/>
    </location>
</feature>
<protein>
    <recommendedName>
        <fullName evidence="1">ORC1/DEAH AAA+ ATPase domain-containing protein</fullName>
    </recommendedName>
</protein>
<keyword evidence="3" id="KW-1185">Reference proteome</keyword>
<dbReference type="STRING" id="617002.SAMN05660653_00151"/>
<sequence length="249" mass="27644">MRKAFVKTENYGRFVASVRQVEQRGAAEAGLMLVHGLPGLGKSHVADRWAVETGAVYLRAKVDWTPRYFMRDLAHELRTVDPTGTSQQLFTRLSEHLARTQQALVIDEAEFTLAQGAKTLEKIRDLSDFAEVVVVLIGMERIQKMIAKHGQIHSRIAQAVEFTPVTLDDVRFACSVLSEVPIADDLAGEVHRLSNGRMREVLNIISTVERVAIANSMATANLEAFSGMALSFDWQSRKQKVVRAVNGGK</sequence>
<dbReference type="InterPro" id="IPR049945">
    <property type="entry name" value="AAA_22"/>
</dbReference>
<evidence type="ECO:0000313" key="3">
    <source>
        <dbReference type="Proteomes" id="UP000198771"/>
    </source>
</evidence>
<dbReference type="PANTHER" id="PTHR35894:SF5">
    <property type="entry name" value="MU-LIKE PROPHAGE FLUMU DNA TRANSPOSITION PROTEIN B"/>
    <property type="match status" value="1"/>
</dbReference>
<gene>
    <name evidence="2" type="ORF">SAMN05660653_00151</name>
</gene>
<dbReference type="SUPFAM" id="SSF52540">
    <property type="entry name" value="P-loop containing nucleoside triphosphate hydrolases"/>
    <property type="match status" value="1"/>
</dbReference>
<dbReference type="GO" id="GO:0016887">
    <property type="term" value="F:ATP hydrolysis activity"/>
    <property type="evidence" value="ECO:0007669"/>
    <property type="project" value="InterPro"/>
</dbReference>
<evidence type="ECO:0000259" key="1">
    <source>
        <dbReference type="Pfam" id="PF13401"/>
    </source>
</evidence>
<dbReference type="AlphaFoldDB" id="A0A1G6A4R5"/>
<dbReference type="Pfam" id="PF13401">
    <property type="entry name" value="AAA_22"/>
    <property type="match status" value="1"/>
</dbReference>